<keyword evidence="3" id="KW-1185">Reference proteome</keyword>
<dbReference type="PANTHER" id="PTHR43591">
    <property type="entry name" value="METHYLTRANSFERASE"/>
    <property type="match status" value="1"/>
</dbReference>
<sequence>MHKETPPKVKTGHDKCAEDYDSLSRQFECYNSEIIFGMVFEYVDTGDKLLDLGIGTGFSSFHFQKAGLEIYGLDNSEEMLNICRKKGIFHHLKLFDLNENILPYGDHTFDHVIAVGIFHFFKDLEKFFRESHRILKEEGTFAFTVKDSKTRISSEIDKEYDIAVYGHSDEYIEELIQKYNFNSLKRLKFLTFRDLSKKSFSCFKAYVLMK</sequence>
<dbReference type="PANTHER" id="PTHR43591:SF24">
    <property type="entry name" value="2-METHOXY-6-POLYPRENYL-1,4-BENZOQUINOL METHYLASE, MITOCHONDRIAL"/>
    <property type="match status" value="1"/>
</dbReference>
<dbReference type="SUPFAM" id="SSF53335">
    <property type="entry name" value="S-adenosyl-L-methionine-dependent methyltransferases"/>
    <property type="match status" value="1"/>
</dbReference>
<evidence type="ECO:0000259" key="1">
    <source>
        <dbReference type="Pfam" id="PF08241"/>
    </source>
</evidence>
<name>A0A2A2H0J8_METBR</name>
<dbReference type="GO" id="GO:0008757">
    <property type="term" value="F:S-adenosylmethionine-dependent methyltransferase activity"/>
    <property type="evidence" value="ECO:0007669"/>
    <property type="project" value="InterPro"/>
</dbReference>
<proteinExistence type="predicted"/>
<dbReference type="InterPro" id="IPR013216">
    <property type="entry name" value="Methyltransf_11"/>
</dbReference>
<dbReference type="OrthoDB" id="4832at2157"/>
<reference evidence="2 3" key="1">
    <citation type="journal article" date="2017" name="BMC Genomics">
        <title>Genomic analysis of methanogenic archaea reveals a shift towards energy conservation.</title>
        <authorList>
            <person name="Gilmore S.P."/>
            <person name="Henske J.K."/>
            <person name="Sexton J.A."/>
            <person name="Solomon K.V."/>
            <person name="Seppala S."/>
            <person name="Yoo J.I."/>
            <person name="Huyett L.M."/>
            <person name="Pressman A."/>
            <person name="Cogan J.Z."/>
            <person name="Kivenson V."/>
            <person name="Peng X."/>
            <person name="Tan Y."/>
            <person name="Valentine D.L."/>
            <person name="O'Malley M.A."/>
        </authorList>
    </citation>
    <scope>NUCLEOTIDE SEQUENCE [LARGE SCALE GENOMIC DNA]</scope>
    <source>
        <strain evidence="2 3">M.o.H.</strain>
    </source>
</reference>
<dbReference type="AlphaFoldDB" id="A0A2A2H0J8"/>
<dbReference type="CDD" id="cd02440">
    <property type="entry name" value="AdoMet_MTases"/>
    <property type="match status" value="1"/>
</dbReference>
<dbReference type="RefSeq" id="WP_069583223.1">
    <property type="nucleotide sequence ID" value="NZ_LMVM01000041.1"/>
</dbReference>
<accession>A0A2A2H0J8</accession>
<evidence type="ECO:0000313" key="3">
    <source>
        <dbReference type="Proteomes" id="UP000217784"/>
    </source>
</evidence>
<evidence type="ECO:0000313" key="2">
    <source>
        <dbReference type="EMBL" id="PAV02912.1"/>
    </source>
</evidence>
<comment type="caution">
    <text evidence="2">The sequence shown here is derived from an EMBL/GenBank/DDBJ whole genome shotgun (WGS) entry which is preliminary data.</text>
</comment>
<dbReference type="Pfam" id="PF08241">
    <property type="entry name" value="Methyltransf_11"/>
    <property type="match status" value="1"/>
</dbReference>
<dbReference type="Gene3D" id="3.40.50.150">
    <property type="entry name" value="Vaccinia Virus protein VP39"/>
    <property type="match status" value="1"/>
</dbReference>
<dbReference type="EMBL" id="LMVM01000041">
    <property type="protein sequence ID" value="PAV02912.1"/>
    <property type="molecule type" value="Genomic_DNA"/>
</dbReference>
<gene>
    <name evidence="2" type="ORF">ASJ80_03650</name>
</gene>
<dbReference type="Proteomes" id="UP000217784">
    <property type="component" value="Unassembled WGS sequence"/>
</dbReference>
<dbReference type="InterPro" id="IPR029063">
    <property type="entry name" value="SAM-dependent_MTases_sf"/>
</dbReference>
<feature type="domain" description="Methyltransferase type 11" evidence="1">
    <location>
        <begin position="50"/>
        <end position="143"/>
    </location>
</feature>
<protein>
    <recommendedName>
        <fullName evidence="1">Methyltransferase type 11 domain-containing protein</fullName>
    </recommendedName>
</protein>
<organism evidence="2 3">
    <name type="scientific">Methanobacterium bryantii</name>
    <dbReference type="NCBI Taxonomy" id="2161"/>
    <lineage>
        <taxon>Archaea</taxon>
        <taxon>Methanobacteriati</taxon>
        <taxon>Methanobacteriota</taxon>
        <taxon>Methanomada group</taxon>
        <taxon>Methanobacteria</taxon>
        <taxon>Methanobacteriales</taxon>
        <taxon>Methanobacteriaceae</taxon>
        <taxon>Methanobacterium</taxon>
    </lineage>
</organism>